<evidence type="ECO:0000256" key="3">
    <source>
        <dbReference type="ARBA" id="ARBA00022803"/>
    </source>
</evidence>
<dbReference type="AlphaFoldDB" id="A0A8D2BT99"/>
<dbReference type="Gene3D" id="1.25.40.10">
    <property type="entry name" value="Tetratricopeptide repeat domain"/>
    <property type="match status" value="1"/>
</dbReference>
<accession>A0A8D2BT99</accession>
<dbReference type="GO" id="GO:0003755">
    <property type="term" value="F:peptidyl-prolyl cis-trans isomerase activity"/>
    <property type="evidence" value="ECO:0007669"/>
    <property type="project" value="InterPro"/>
</dbReference>
<dbReference type="Ensembl" id="ENSSSCT00015069459.1">
    <property type="protein sequence ID" value="ENSSSCP00015027800.1"/>
    <property type="gene ID" value="ENSSSCG00015052088.1"/>
</dbReference>
<reference evidence="5" key="1">
    <citation type="submission" date="2025-05" db="UniProtKB">
        <authorList>
            <consortium name="Ensembl"/>
        </authorList>
    </citation>
    <scope>IDENTIFICATION</scope>
</reference>
<dbReference type="PANTHER" id="PTHR11242:SF2">
    <property type="entry name" value="ARYL-HYDROCARBON-INTERACTING PROTEIN-LIKE 1"/>
    <property type="match status" value="1"/>
</dbReference>
<dbReference type="SUPFAM" id="SSF48452">
    <property type="entry name" value="TPR-like"/>
    <property type="match status" value="1"/>
</dbReference>
<protein>
    <submittedName>
        <fullName evidence="5">Aryl hydrocarbon receptor interacting protein like 1</fullName>
    </submittedName>
</protein>
<evidence type="ECO:0000256" key="1">
    <source>
        <dbReference type="ARBA" id="ARBA00004123"/>
    </source>
</evidence>
<evidence type="ECO:0000256" key="4">
    <source>
        <dbReference type="ARBA" id="ARBA00023242"/>
    </source>
</evidence>
<organism evidence="5 6">
    <name type="scientific">Sus scrofa</name>
    <name type="common">Pig</name>
    <dbReference type="NCBI Taxonomy" id="9823"/>
    <lineage>
        <taxon>Eukaryota</taxon>
        <taxon>Metazoa</taxon>
        <taxon>Chordata</taxon>
        <taxon>Craniata</taxon>
        <taxon>Vertebrata</taxon>
        <taxon>Euteleostomi</taxon>
        <taxon>Mammalia</taxon>
        <taxon>Eutheria</taxon>
        <taxon>Laurasiatheria</taxon>
        <taxon>Artiodactyla</taxon>
        <taxon>Suina</taxon>
        <taxon>Suidae</taxon>
        <taxon>Sus</taxon>
    </lineage>
</organism>
<dbReference type="Ensembl" id="ENSSSCT00035081372.1">
    <property type="protein sequence ID" value="ENSSSCP00035033653.1"/>
    <property type="gene ID" value="ENSSSCG00035060614.1"/>
</dbReference>
<dbReference type="GO" id="GO:0005634">
    <property type="term" value="C:nucleus"/>
    <property type="evidence" value="ECO:0007669"/>
    <property type="project" value="UniProtKB-SubCell"/>
</dbReference>
<evidence type="ECO:0000313" key="6">
    <source>
        <dbReference type="Proteomes" id="UP000694723"/>
    </source>
</evidence>
<dbReference type="Gene3D" id="3.10.50.40">
    <property type="match status" value="1"/>
</dbReference>
<dbReference type="Ensembl" id="ENSSSCT00030042671.1">
    <property type="protein sequence ID" value="ENSSSCP00030019394.1"/>
    <property type="gene ID" value="ENSSSCG00030030717.1"/>
</dbReference>
<name>A0A8D2BT99_PIG</name>
<evidence type="ECO:0000313" key="5">
    <source>
        <dbReference type="Ensembl" id="ENSSSCP00060042806.1"/>
    </source>
</evidence>
<keyword evidence="2" id="KW-0677">Repeat</keyword>
<dbReference type="PANTHER" id="PTHR11242">
    <property type="entry name" value="ARYL HYDROCARBON RECEPTOR INTERACTING PROTEIN RELATED"/>
    <property type="match status" value="1"/>
</dbReference>
<comment type="subcellular location">
    <subcellularLocation>
        <location evidence="1">Nucleus</location>
    </subcellularLocation>
</comment>
<keyword evidence="3" id="KW-0802">TPR repeat</keyword>
<dbReference type="Proteomes" id="UP000694723">
    <property type="component" value="Unplaced"/>
</dbReference>
<dbReference type="InterPro" id="IPR011990">
    <property type="entry name" value="TPR-like_helical_dom_sf"/>
</dbReference>
<dbReference type="Proteomes" id="UP000694570">
    <property type="component" value="Unplaced"/>
</dbReference>
<dbReference type="Ensembl" id="ENSSSCT00060098673.1">
    <property type="protein sequence ID" value="ENSSSCP00060042806.1"/>
    <property type="gene ID" value="ENSSSCG00060072173.1"/>
</dbReference>
<keyword evidence="4" id="KW-0539">Nucleus</keyword>
<dbReference type="InterPro" id="IPR039663">
    <property type="entry name" value="AIP/AIPL1/TTC9"/>
</dbReference>
<dbReference type="Proteomes" id="UP000694726">
    <property type="component" value="Unplaced"/>
</dbReference>
<proteinExistence type="predicted"/>
<dbReference type="InterPro" id="IPR046357">
    <property type="entry name" value="PPIase_dom_sf"/>
</dbReference>
<dbReference type="Ensembl" id="ENSSSCT00055054435.1">
    <property type="protein sequence ID" value="ENSSSCP00055043417.1"/>
    <property type="gene ID" value="ENSSSCG00055027438.1"/>
</dbReference>
<sequence>MSWPCICTLSFNPRQQPHSQTSATQGTRAQGRAVTWTPCPPAAPSGCQPSRAQSPAPSSTLHAALLHTGVYPMLSRSLRQVAEGKDPTEWHVHTCGLANMFAYHTLGYEDLDELQKEPQPLIFVIELLQVEAPSQYQRETWNLSNDEKMQAVPILHGEGNRLFKLGRYEEASTKYQEAIVCLRNLQTKEKPWEVQWLKLEKMINTLILNYCQCLLKKEEYYEVLEHTSDILRHHPGWEGWGWWGSNLPSGPETPAQISVALSPDPLKPSNIASIQQGLPKPLTASQMVDERCLLWEVFEGVLGTNT</sequence>
<evidence type="ECO:0000256" key="2">
    <source>
        <dbReference type="ARBA" id="ARBA00022737"/>
    </source>
</evidence>
<dbReference type="Proteomes" id="UP000694720">
    <property type="component" value="Unplaced"/>
</dbReference>
<dbReference type="Proteomes" id="UP000694724">
    <property type="component" value="Unplaced"/>
</dbReference>